<dbReference type="SUPFAM" id="SSF52540">
    <property type="entry name" value="P-loop containing nucleoside triphosphate hydrolases"/>
    <property type="match status" value="1"/>
</dbReference>
<evidence type="ECO:0000313" key="3">
    <source>
        <dbReference type="Proteomes" id="UP000184693"/>
    </source>
</evidence>
<evidence type="ECO:0000259" key="1">
    <source>
        <dbReference type="Pfam" id="PF00004"/>
    </source>
</evidence>
<sequence length="1520" mass="170148">MSLASVRSSRGDSYEILIAAQWAVRMLSGMDIESVGIDSTELDVSGEFVTVDDVVVTFRERTKTYCQCKKNQTDFDSWKVSDLADDLKKAANQLTRDPRGTVVFYSTVPFGQIQKLREHSIAFSDSEAFQKSLSTNKSLATVANTLTTLWSEWIDTGNRTLFDLLRRISFEGTSSQAVLADQILRDLRMHVTGTENVYDALIAHLNRLKSRTTFDAATITSKPVLTRDALLQLIVKAGAVHTPPRAEADLLNEFKRVSAVGRAWRRDIGSQRIPRTSLQTLLEHIGNGVKRVLVSDSPGAGKTCLLLNLVDELEKQSYRSVIFVQGREFANAFSDGERCALGLPASVLDSVARMAEYRPVVVVLDSIDVLSLAREHSCLNYFLTLVDRLPTIPNVTVIVACRNFDLKYDRRLGHRQWDMTISVGPLDWRTEVVPLLEEWNVNADDLGDRLPVILTNPRMLAIFGDLVSRGRIPVVSTAQELTEQYLETCVSEVPALGEPALILLEALGQQMLTRRRLSIAPASANIPQQMKASLLSSEIIVENSSRSIEFGHQTLLDVLAVRAAIRSGSSLIGFVRAHAATPFLRPTIRSFLFYLRSTDPATFRSQVRAIIDAEDIAFHLKRLVAESFAEVIPTDDDWRLISHLDSRHPKIFQFFFFATRAVEWFDFFRQHWWSTLVAKKNVEGVFLFTRHLDAWVSTSSRDVLQIFLELLQFNWLTRDEAAGIISGSMHRWSDWTAPHLENVLSALIESASTIRIPLGHSLATWVGATGKGDELLWRFITGDITSEDVHYRRIGSKLRCGPDRLGPNRTFLEERMRSSEALLNLAIESIDCWTRRELEFNDRSGFRIGFLHETSYSQSHARYDMRHIDGGTVLLGAIESACLSHAATDTPWWRENVNMLLHSVDGGLRYIAIRAITKAPETNIVSIAGVLRDQTMLEYGGDYEMGRLLNSSFHLLGPEVTDSVLDQIMTLFEGYYQESGTIPDWIPRKRRDFLDWIPCCLRSPAASIYLDQLRNQYGDSEREPRIERSGGWVSPPFEYRRFVELSPPDVVRLLRQYSPGHCRENFLPAGGPDAVAAQLSEAASRYPVRFLSLLTEHWSKIDDRFGRSILTGIARHLGYRSGSVVSTGEWKAEEEPPLTLVVKLALDELDRHPASWTGTRAAAEVLEASSHVIEDDVELGRFTFHLVGVSLSPDPESEGNELAITASNSTRGVAAQAATIAAVRWEAKGKLIPSLLDTTLQRLAGDANGGVRFSILRYLPRLQQTNPALGWRLFAKATDGADVATWSEAEPCLYSAYHLDFERVSPYLVRLYQARALESWAHIACLATLSGHISTTDIKASLEGVEEESAWIGTSRVFATNAGLNEHQAACFDMLEWVLLHAPPSMNVASEVDHRLFAAESGIHHVPEPLLRTVFAFRSRIDQVQRAAPTSFLQWLEANAVDAPDQTLSAIEIMLNGSQWSEEATLFFAPSIFSALFQEAEEREDSDGGDFLHRVVAVQDVLLQFAGNTLYNWLKDAERA</sequence>
<dbReference type="RefSeq" id="WP_074266768.1">
    <property type="nucleotide sequence ID" value="NZ_FSRM01000002.1"/>
</dbReference>
<organism evidence="2 3">
    <name type="scientific">Paraburkholderia phenazinium</name>
    <dbReference type="NCBI Taxonomy" id="60549"/>
    <lineage>
        <taxon>Bacteria</taxon>
        <taxon>Pseudomonadati</taxon>
        <taxon>Pseudomonadota</taxon>
        <taxon>Betaproteobacteria</taxon>
        <taxon>Burkholderiales</taxon>
        <taxon>Burkholderiaceae</taxon>
        <taxon>Paraburkholderia</taxon>
    </lineage>
</organism>
<gene>
    <name evidence="2" type="ORF">SAMN05444168_4697</name>
</gene>
<dbReference type="InterPro" id="IPR027417">
    <property type="entry name" value="P-loop_NTPase"/>
</dbReference>
<dbReference type="GO" id="GO:0016887">
    <property type="term" value="F:ATP hydrolysis activity"/>
    <property type="evidence" value="ECO:0007669"/>
    <property type="project" value="InterPro"/>
</dbReference>
<dbReference type="InterPro" id="IPR003959">
    <property type="entry name" value="ATPase_AAA_core"/>
</dbReference>
<protein>
    <submittedName>
        <fullName evidence="2">ATPase family associated with various cellular activities (AAA)</fullName>
    </submittedName>
</protein>
<dbReference type="Pfam" id="PF00004">
    <property type="entry name" value="AAA"/>
    <property type="match status" value="1"/>
</dbReference>
<dbReference type="EMBL" id="FSRM01000002">
    <property type="protein sequence ID" value="SIO45715.1"/>
    <property type="molecule type" value="Genomic_DNA"/>
</dbReference>
<name>A0A1N6JN04_9BURK</name>
<dbReference type="Gene3D" id="3.40.50.300">
    <property type="entry name" value="P-loop containing nucleotide triphosphate hydrolases"/>
    <property type="match status" value="1"/>
</dbReference>
<dbReference type="Proteomes" id="UP000184693">
    <property type="component" value="Unassembled WGS sequence"/>
</dbReference>
<evidence type="ECO:0000313" key="2">
    <source>
        <dbReference type="EMBL" id="SIO45715.1"/>
    </source>
</evidence>
<accession>A0A1N6JN04</accession>
<feature type="domain" description="ATPase AAA-type core" evidence="1">
    <location>
        <begin position="293"/>
        <end position="406"/>
    </location>
</feature>
<reference evidence="2 3" key="1">
    <citation type="submission" date="2016-11" db="EMBL/GenBank/DDBJ databases">
        <authorList>
            <person name="Jaros S."/>
            <person name="Januszkiewicz K."/>
            <person name="Wedrychowicz H."/>
        </authorList>
    </citation>
    <scope>NUCLEOTIDE SEQUENCE [LARGE SCALE GENOMIC DNA]</scope>
    <source>
        <strain evidence="2 3">GAS86</strain>
    </source>
</reference>
<dbReference type="CDD" id="cd00009">
    <property type="entry name" value="AAA"/>
    <property type="match status" value="1"/>
</dbReference>
<proteinExistence type="predicted"/>
<dbReference type="GO" id="GO:0005524">
    <property type="term" value="F:ATP binding"/>
    <property type="evidence" value="ECO:0007669"/>
    <property type="project" value="InterPro"/>
</dbReference>